<evidence type="ECO:0000256" key="1">
    <source>
        <dbReference type="SAM" id="SignalP"/>
    </source>
</evidence>
<organism evidence="2 3">
    <name type="scientific">Piloderma croceum (strain F 1598)</name>
    <dbReference type="NCBI Taxonomy" id="765440"/>
    <lineage>
        <taxon>Eukaryota</taxon>
        <taxon>Fungi</taxon>
        <taxon>Dikarya</taxon>
        <taxon>Basidiomycota</taxon>
        <taxon>Agaricomycotina</taxon>
        <taxon>Agaricomycetes</taxon>
        <taxon>Agaricomycetidae</taxon>
        <taxon>Atheliales</taxon>
        <taxon>Atheliaceae</taxon>
        <taxon>Piloderma</taxon>
    </lineage>
</organism>
<reference evidence="2 3" key="1">
    <citation type="submission" date="2014-04" db="EMBL/GenBank/DDBJ databases">
        <authorList>
            <consortium name="DOE Joint Genome Institute"/>
            <person name="Kuo A."/>
            <person name="Tarkka M."/>
            <person name="Buscot F."/>
            <person name="Kohler A."/>
            <person name="Nagy L.G."/>
            <person name="Floudas D."/>
            <person name="Copeland A."/>
            <person name="Barry K.W."/>
            <person name="Cichocki N."/>
            <person name="Veneault-Fourrey C."/>
            <person name="LaButti K."/>
            <person name="Lindquist E.A."/>
            <person name="Lipzen A."/>
            <person name="Lundell T."/>
            <person name="Morin E."/>
            <person name="Murat C."/>
            <person name="Sun H."/>
            <person name="Tunlid A."/>
            <person name="Henrissat B."/>
            <person name="Grigoriev I.V."/>
            <person name="Hibbett D.S."/>
            <person name="Martin F."/>
            <person name="Nordberg H.P."/>
            <person name="Cantor M.N."/>
            <person name="Hua S.X."/>
        </authorList>
    </citation>
    <scope>NUCLEOTIDE SEQUENCE [LARGE SCALE GENOMIC DNA]</scope>
    <source>
        <strain evidence="2 3">F 1598</strain>
    </source>
</reference>
<evidence type="ECO:0008006" key="4">
    <source>
        <dbReference type="Google" id="ProtNLM"/>
    </source>
</evidence>
<name>A0A0C3FJ92_PILCF</name>
<dbReference type="EMBL" id="KN833007">
    <property type="protein sequence ID" value="KIM79844.1"/>
    <property type="molecule type" value="Genomic_DNA"/>
</dbReference>
<feature type="signal peptide" evidence="1">
    <location>
        <begin position="1"/>
        <end position="20"/>
    </location>
</feature>
<dbReference type="HOGENOM" id="CLU_099165_2_0_1"/>
<feature type="chain" id="PRO_5002164398" description="Hydrophobic surface binding protein" evidence="1">
    <location>
        <begin position="21"/>
        <end position="164"/>
    </location>
</feature>
<dbReference type="Pfam" id="PF12296">
    <property type="entry name" value="HsbA"/>
    <property type="match status" value="1"/>
</dbReference>
<keyword evidence="1" id="KW-0732">Signal</keyword>
<dbReference type="Proteomes" id="UP000054166">
    <property type="component" value="Unassembled WGS sequence"/>
</dbReference>
<accession>A0A0C3FJ92</accession>
<evidence type="ECO:0000313" key="2">
    <source>
        <dbReference type="EMBL" id="KIM79844.1"/>
    </source>
</evidence>
<dbReference type="InterPro" id="IPR021054">
    <property type="entry name" value="Cell_wall_mannoprotein_1"/>
</dbReference>
<dbReference type="OrthoDB" id="3485059at2759"/>
<gene>
    <name evidence="2" type="ORF">PILCRDRAFT_10023</name>
</gene>
<sequence>MVHITSQLFVLAALITSSCALHLSKRSTAADVEADLKNISTQVTTLDNAINSFPSTCSLILALAIHSDAAPLISAINQATTDTNDVSPAPLSEDNGAAIITQVQGIQPIIIDALKRINLSEATSALEAGLIAAVPADILANATAIQTAINAAFSSACATYGSGC</sequence>
<dbReference type="InParanoid" id="A0A0C3FJ92"/>
<protein>
    <recommendedName>
        <fullName evidence="4">Hydrophobic surface binding protein</fullName>
    </recommendedName>
</protein>
<evidence type="ECO:0000313" key="3">
    <source>
        <dbReference type="Proteomes" id="UP000054166"/>
    </source>
</evidence>
<keyword evidence="3" id="KW-1185">Reference proteome</keyword>
<proteinExistence type="predicted"/>
<dbReference type="AlphaFoldDB" id="A0A0C3FJ92"/>
<reference evidence="3" key="2">
    <citation type="submission" date="2015-01" db="EMBL/GenBank/DDBJ databases">
        <title>Evolutionary Origins and Diversification of the Mycorrhizal Mutualists.</title>
        <authorList>
            <consortium name="DOE Joint Genome Institute"/>
            <consortium name="Mycorrhizal Genomics Consortium"/>
            <person name="Kohler A."/>
            <person name="Kuo A."/>
            <person name="Nagy L.G."/>
            <person name="Floudas D."/>
            <person name="Copeland A."/>
            <person name="Barry K.W."/>
            <person name="Cichocki N."/>
            <person name="Veneault-Fourrey C."/>
            <person name="LaButti K."/>
            <person name="Lindquist E.A."/>
            <person name="Lipzen A."/>
            <person name="Lundell T."/>
            <person name="Morin E."/>
            <person name="Murat C."/>
            <person name="Riley R."/>
            <person name="Ohm R."/>
            <person name="Sun H."/>
            <person name="Tunlid A."/>
            <person name="Henrissat B."/>
            <person name="Grigoriev I.V."/>
            <person name="Hibbett D.S."/>
            <person name="Martin F."/>
        </authorList>
    </citation>
    <scope>NUCLEOTIDE SEQUENCE [LARGE SCALE GENOMIC DNA]</scope>
    <source>
        <strain evidence="3">F 1598</strain>
    </source>
</reference>